<protein>
    <submittedName>
        <fullName evidence="1">Uncharacterized protein</fullName>
    </submittedName>
</protein>
<dbReference type="OrthoDB" id="7164469at2"/>
<reference evidence="1" key="1">
    <citation type="submission" date="2019-07" db="EMBL/GenBank/DDBJ databases">
        <title>Genome assemblies of Wolbachia strains wAlbA and wAlbB in wild caught Aedes albopictus specimens.</title>
        <authorList>
            <person name="Kulkarni A."/>
            <person name="Yu W."/>
            <person name="Xue R.-D."/>
            <person name="Ma Y."/>
            <person name="Xu J."/>
        </authorList>
    </citation>
    <scope>NUCLEOTIDE SEQUENCE</scope>
    <source>
        <strain evidence="1">FL2016</strain>
    </source>
</reference>
<sequence length="62" mass="7074">MSEEGFFSKYISQPVKKFYNYITGKTEESDNVQSTADDVHNIAQENSESLDTHVQSNENDII</sequence>
<gene>
    <name evidence="1" type="ORF">COM43_003420</name>
</gene>
<dbReference type="Proteomes" id="UP000217566">
    <property type="component" value="Unassembled WGS sequence"/>
</dbReference>
<organism evidence="1">
    <name type="scientific">Wolbachia pipientis</name>
    <dbReference type="NCBI Taxonomy" id="955"/>
    <lineage>
        <taxon>Bacteria</taxon>
        <taxon>Pseudomonadati</taxon>
        <taxon>Pseudomonadota</taxon>
        <taxon>Alphaproteobacteria</taxon>
        <taxon>Rickettsiales</taxon>
        <taxon>Anaplasmataceae</taxon>
        <taxon>Wolbachieae</taxon>
        <taxon>Wolbachia</taxon>
    </lineage>
</organism>
<dbReference type="EMBL" id="NWVK02000174">
    <property type="protein sequence ID" value="TVS87580.1"/>
    <property type="molecule type" value="Genomic_DNA"/>
</dbReference>
<dbReference type="AlphaFoldDB" id="A0A6H2NTU8"/>
<evidence type="ECO:0000313" key="1">
    <source>
        <dbReference type="EMBL" id="TVS87580.1"/>
    </source>
</evidence>
<proteinExistence type="predicted"/>
<comment type="caution">
    <text evidence="1">The sequence shown here is derived from an EMBL/GenBank/DDBJ whole genome shotgun (WGS) entry which is preliminary data.</text>
</comment>
<accession>A0A6H2NTU8</accession>
<name>A0A6H2NTU8_WOLPI</name>